<comment type="caution">
    <text evidence="1">The sequence shown here is derived from an EMBL/GenBank/DDBJ whole genome shotgun (WGS) entry which is preliminary data.</text>
</comment>
<sequence>MLMERPKRARIPSVTAAEAAAAAAATAAIAAQRDFVLSSPLPTLKTQPEAVTIDLSAKSNSPTAGCVTPMAAAPICSANLSLLLNALEYNLKVKYKLIVNRRSAVYRAPEQHNRFIWWLEDAENVVNELLAMPEAQLKGCVLSSCLTRRERYSNCRIWPRRRTGRRDSTATGVVVTRTLKKRKRQQARQKAEDDARWREEQREMVQLQRENMRLQPNFPGFGQPSLPIGYPYGPAAAASYPQPAYPLHLQQLYSPLPPSLPPPIA</sequence>
<evidence type="ECO:0000313" key="2">
    <source>
        <dbReference type="Proteomes" id="UP000799755"/>
    </source>
</evidence>
<dbReference type="Proteomes" id="UP000799755">
    <property type="component" value="Unassembled WGS sequence"/>
</dbReference>
<name>A0ACB6QX51_9PLEO</name>
<accession>A0ACB6QX51</accession>
<evidence type="ECO:0000313" key="1">
    <source>
        <dbReference type="EMBL" id="KAF2471496.1"/>
    </source>
</evidence>
<keyword evidence="2" id="KW-1185">Reference proteome</keyword>
<gene>
    <name evidence="1" type="ORF">BDR25DRAFT_313459</name>
</gene>
<dbReference type="EMBL" id="MU003504">
    <property type="protein sequence ID" value="KAF2471496.1"/>
    <property type="molecule type" value="Genomic_DNA"/>
</dbReference>
<proteinExistence type="predicted"/>
<reference evidence="1" key="1">
    <citation type="journal article" date="2020" name="Stud. Mycol.">
        <title>101 Dothideomycetes genomes: a test case for predicting lifestyles and emergence of pathogens.</title>
        <authorList>
            <person name="Haridas S."/>
            <person name="Albert R."/>
            <person name="Binder M."/>
            <person name="Bloem J."/>
            <person name="Labutti K."/>
            <person name="Salamov A."/>
            <person name="Andreopoulos B."/>
            <person name="Baker S."/>
            <person name="Barry K."/>
            <person name="Bills G."/>
            <person name="Bluhm B."/>
            <person name="Cannon C."/>
            <person name="Castanera R."/>
            <person name="Culley D."/>
            <person name="Daum C."/>
            <person name="Ezra D."/>
            <person name="Gonzalez J."/>
            <person name="Henrissat B."/>
            <person name="Kuo A."/>
            <person name="Liang C."/>
            <person name="Lipzen A."/>
            <person name="Lutzoni F."/>
            <person name="Magnuson J."/>
            <person name="Mondo S."/>
            <person name="Nolan M."/>
            <person name="Ohm R."/>
            <person name="Pangilinan J."/>
            <person name="Park H.-J."/>
            <person name="Ramirez L."/>
            <person name="Alfaro M."/>
            <person name="Sun H."/>
            <person name="Tritt A."/>
            <person name="Yoshinaga Y."/>
            <person name="Zwiers L.-H."/>
            <person name="Turgeon B."/>
            <person name="Goodwin S."/>
            <person name="Spatafora J."/>
            <person name="Crous P."/>
            <person name="Grigoriev I."/>
        </authorList>
    </citation>
    <scope>NUCLEOTIDE SEQUENCE</scope>
    <source>
        <strain evidence="1">ATCC 200398</strain>
    </source>
</reference>
<organism evidence="1 2">
    <name type="scientific">Lindgomyces ingoldianus</name>
    <dbReference type="NCBI Taxonomy" id="673940"/>
    <lineage>
        <taxon>Eukaryota</taxon>
        <taxon>Fungi</taxon>
        <taxon>Dikarya</taxon>
        <taxon>Ascomycota</taxon>
        <taxon>Pezizomycotina</taxon>
        <taxon>Dothideomycetes</taxon>
        <taxon>Pleosporomycetidae</taxon>
        <taxon>Pleosporales</taxon>
        <taxon>Lindgomycetaceae</taxon>
        <taxon>Lindgomyces</taxon>
    </lineage>
</organism>
<protein>
    <submittedName>
        <fullName evidence="1">Uncharacterized protein</fullName>
    </submittedName>
</protein>